<dbReference type="Proteomes" id="UP000289946">
    <property type="component" value="Unassembled WGS sequence"/>
</dbReference>
<evidence type="ECO:0000313" key="1">
    <source>
        <dbReference type="EMBL" id="RXG89098.1"/>
    </source>
</evidence>
<organism evidence="2 4">
    <name type="scientific">Bradyrhizobium zhanjiangense</name>
    <dbReference type="NCBI Taxonomy" id="1325107"/>
    <lineage>
        <taxon>Bacteria</taxon>
        <taxon>Pseudomonadati</taxon>
        <taxon>Pseudomonadota</taxon>
        <taxon>Alphaproteobacteria</taxon>
        <taxon>Hyphomicrobiales</taxon>
        <taxon>Nitrobacteraceae</taxon>
        <taxon>Bradyrhizobium</taxon>
    </lineage>
</organism>
<gene>
    <name evidence="2" type="ORF">EAS61_18205</name>
    <name evidence="1" type="ORF">EAS62_31460</name>
</gene>
<dbReference type="EMBL" id="RDRA01000021">
    <property type="protein sequence ID" value="RXG89098.1"/>
    <property type="molecule type" value="Genomic_DNA"/>
</dbReference>
<reference evidence="2 4" key="1">
    <citation type="submission" date="2018-11" db="EMBL/GenBank/DDBJ databases">
        <title>Bradyrhizobium sp. nov., isolated from effective nodules of peanut in China.</title>
        <authorList>
            <person name="Li Y."/>
        </authorList>
    </citation>
    <scope>NUCLEOTIDE SEQUENCE [LARGE SCALE GENOMIC DNA]</scope>
    <source>
        <strain evidence="2 4">CCBAU 51770</strain>
        <strain evidence="1 3">CCBAU 51781</strain>
    </source>
</reference>
<dbReference type="AlphaFoldDB" id="A0A4Q0QNA8"/>
<proteinExistence type="predicted"/>
<sequence>MELDPSNSRAEDLEERIDLQLDIVAALIREEGNELEAIRLLNALTNQMITAEVELGQLGDTRTGGRASDQRTARLSRDRGVYYPEDLQVLGRLLDQAVAALPAVLRTPANQLKIAKLILSRSTAAD</sequence>
<keyword evidence="3" id="KW-1185">Reference proteome</keyword>
<evidence type="ECO:0000313" key="2">
    <source>
        <dbReference type="EMBL" id="RXG95782.1"/>
    </source>
</evidence>
<evidence type="ECO:0000313" key="4">
    <source>
        <dbReference type="Proteomes" id="UP000290174"/>
    </source>
</evidence>
<accession>A0A4Q0QNA8</accession>
<evidence type="ECO:0000313" key="3">
    <source>
        <dbReference type="Proteomes" id="UP000289946"/>
    </source>
</evidence>
<comment type="caution">
    <text evidence="2">The sequence shown here is derived from an EMBL/GenBank/DDBJ whole genome shotgun (WGS) entry which is preliminary data.</text>
</comment>
<dbReference type="EMBL" id="RKMK01000015">
    <property type="protein sequence ID" value="RXG95782.1"/>
    <property type="molecule type" value="Genomic_DNA"/>
</dbReference>
<name>A0A4Q0QNA8_9BRAD</name>
<dbReference type="Proteomes" id="UP000290174">
    <property type="component" value="Unassembled WGS sequence"/>
</dbReference>
<dbReference type="RefSeq" id="WP_128941982.1">
    <property type="nucleotide sequence ID" value="NZ_RDRA01000021.1"/>
</dbReference>
<protein>
    <submittedName>
        <fullName evidence="2">NolY</fullName>
    </submittedName>
</protein>